<dbReference type="AlphaFoldDB" id="A0A565CGA6"/>
<keyword evidence="2" id="KW-1185">Reference proteome</keyword>
<evidence type="ECO:0000313" key="1">
    <source>
        <dbReference type="EMBL" id="VVB12669.1"/>
    </source>
</evidence>
<protein>
    <submittedName>
        <fullName evidence="1">Uncharacterized protein</fullName>
    </submittedName>
</protein>
<evidence type="ECO:0000313" key="2">
    <source>
        <dbReference type="Proteomes" id="UP000489600"/>
    </source>
</evidence>
<gene>
    <name evidence="1" type="ORF">ANE_LOCUS23113</name>
</gene>
<sequence length="111" mass="12339">MFFTGGVGFNGGGFDESTRWERRGGFVIDETEHERLCSTLRSKGNVPICCLNQPHLLRVLQEGSNGLSNGKQSDMKICLEICFESSTTTYGRSFCKKCLRSAADKCLKEMS</sequence>
<reference evidence="1" key="1">
    <citation type="submission" date="2019-07" db="EMBL/GenBank/DDBJ databases">
        <authorList>
            <person name="Dittberner H."/>
        </authorList>
    </citation>
    <scope>NUCLEOTIDE SEQUENCE [LARGE SCALE GENOMIC DNA]</scope>
</reference>
<proteinExistence type="predicted"/>
<dbReference type="Proteomes" id="UP000489600">
    <property type="component" value="Unassembled WGS sequence"/>
</dbReference>
<organism evidence="1 2">
    <name type="scientific">Arabis nemorensis</name>
    <dbReference type="NCBI Taxonomy" id="586526"/>
    <lineage>
        <taxon>Eukaryota</taxon>
        <taxon>Viridiplantae</taxon>
        <taxon>Streptophyta</taxon>
        <taxon>Embryophyta</taxon>
        <taxon>Tracheophyta</taxon>
        <taxon>Spermatophyta</taxon>
        <taxon>Magnoliopsida</taxon>
        <taxon>eudicotyledons</taxon>
        <taxon>Gunneridae</taxon>
        <taxon>Pentapetalae</taxon>
        <taxon>rosids</taxon>
        <taxon>malvids</taxon>
        <taxon>Brassicales</taxon>
        <taxon>Brassicaceae</taxon>
        <taxon>Arabideae</taxon>
        <taxon>Arabis</taxon>
    </lineage>
</organism>
<name>A0A565CGA6_9BRAS</name>
<accession>A0A565CGA6</accession>
<dbReference type="EMBL" id="CABITT030000007">
    <property type="protein sequence ID" value="VVB12669.1"/>
    <property type="molecule type" value="Genomic_DNA"/>
</dbReference>
<comment type="caution">
    <text evidence="1">The sequence shown here is derived from an EMBL/GenBank/DDBJ whole genome shotgun (WGS) entry which is preliminary data.</text>
</comment>